<feature type="transmembrane region" description="Helical" evidence="6">
    <location>
        <begin position="21"/>
        <end position="38"/>
    </location>
</feature>
<keyword evidence="5 6" id="KW-0472">Membrane</keyword>
<dbReference type="Pfam" id="PF02687">
    <property type="entry name" value="FtsX"/>
    <property type="match status" value="2"/>
</dbReference>
<dbReference type="OrthoDB" id="9781780at2"/>
<evidence type="ECO:0000259" key="7">
    <source>
        <dbReference type="Pfam" id="PF02687"/>
    </source>
</evidence>
<dbReference type="PIRSF" id="PIRSF018968">
    <property type="entry name" value="ABC_permease_BceB"/>
    <property type="match status" value="1"/>
</dbReference>
<feature type="transmembrane region" description="Helical" evidence="6">
    <location>
        <begin position="556"/>
        <end position="582"/>
    </location>
</feature>
<feature type="transmembrane region" description="Helical" evidence="6">
    <location>
        <begin position="199"/>
        <end position="217"/>
    </location>
</feature>
<accession>A0A175A6U9</accession>
<name>A0A175A6U9_9FIRM</name>
<evidence type="ECO:0000256" key="5">
    <source>
        <dbReference type="ARBA" id="ARBA00023136"/>
    </source>
</evidence>
<comment type="subcellular location">
    <subcellularLocation>
        <location evidence="1 6">Cell membrane</location>
        <topology evidence="1 6">Multi-pass membrane protein</topology>
    </subcellularLocation>
</comment>
<dbReference type="Proteomes" id="UP000078383">
    <property type="component" value="Unassembled WGS sequence"/>
</dbReference>
<dbReference type="PANTHER" id="PTHR46795:SF3">
    <property type="entry name" value="ABC TRANSPORTER PERMEASE"/>
    <property type="match status" value="1"/>
</dbReference>
<keyword evidence="6" id="KW-0813">Transport</keyword>
<feature type="transmembrane region" description="Helical" evidence="6">
    <location>
        <begin position="108"/>
        <end position="131"/>
    </location>
</feature>
<feature type="transmembrane region" description="Helical" evidence="6">
    <location>
        <begin position="229"/>
        <end position="254"/>
    </location>
</feature>
<evidence type="ECO:0000313" key="9">
    <source>
        <dbReference type="Proteomes" id="UP000078383"/>
    </source>
</evidence>
<protein>
    <submittedName>
        <fullName evidence="8">Arabinose efflux permease</fullName>
    </submittedName>
</protein>
<dbReference type="InterPro" id="IPR003838">
    <property type="entry name" value="ABC3_permease_C"/>
</dbReference>
<evidence type="ECO:0000256" key="6">
    <source>
        <dbReference type="PIRNR" id="PIRNR018968"/>
    </source>
</evidence>
<proteinExistence type="inferred from homology"/>
<feature type="domain" description="ABC3 transporter permease C-terminal" evidence="7">
    <location>
        <begin position="62"/>
        <end position="180"/>
    </location>
</feature>
<keyword evidence="3 6" id="KW-0812">Transmembrane</keyword>
<feature type="transmembrane region" description="Helical" evidence="6">
    <location>
        <begin position="653"/>
        <end position="674"/>
    </location>
</feature>
<gene>
    <name evidence="8" type="ORF">ERS852502_02645</name>
</gene>
<keyword evidence="4 6" id="KW-1133">Transmembrane helix</keyword>
<feature type="domain" description="ABC3 transporter permease C-terminal" evidence="7">
    <location>
        <begin position="567"/>
        <end position="676"/>
    </location>
</feature>
<feature type="transmembrane region" description="Helical" evidence="6">
    <location>
        <begin position="151"/>
        <end position="179"/>
    </location>
</feature>
<organism evidence="8 9">
    <name type="scientific">[Ruminococcus] torques</name>
    <dbReference type="NCBI Taxonomy" id="33039"/>
    <lineage>
        <taxon>Bacteria</taxon>
        <taxon>Bacillati</taxon>
        <taxon>Bacillota</taxon>
        <taxon>Clostridia</taxon>
        <taxon>Lachnospirales</taxon>
        <taxon>Lachnospiraceae</taxon>
        <taxon>Mediterraneibacter</taxon>
    </lineage>
</organism>
<dbReference type="EMBL" id="CZBX01000015">
    <property type="protein sequence ID" value="CUQ92498.1"/>
    <property type="molecule type" value="Genomic_DNA"/>
</dbReference>
<evidence type="ECO:0000256" key="2">
    <source>
        <dbReference type="ARBA" id="ARBA00022475"/>
    </source>
</evidence>
<comment type="similarity">
    <text evidence="6">Belongs to the ABC-4 integral membrane protein family.</text>
</comment>
<keyword evidence="2 6" id="KW-1003">Cell membrane</keyword>
<dbReference type="PANTHER" id="PTHR46795">
    <property type="entry name" value="ABC TRANSPORTER PERMEASE-RELATED-RELATED"/>
    <property type="match status" value="1"/>
</dbReference>
<feature type="transmembrane region" description="Helical" evidence="6">
    <location>
        <begin position="285"/>
        <end position="309"/>
    </location>
</feature>
<feature type="transmembrane region" description="Helical" evidence="6">
    <location>
        <begin position="616"/>
        <end position="638"/>
    </location>
</feature>
<dbReference type="GO" id="GO:0055085">
    <property type="term" value="P:transmembrane transport"/>
    <property type="evidence" value="ECO:0007669"/>
    <property type="project" value="UniProtKB-UniRule"/>
</dbReference>
<dbReference type="AlphaFoldDB" id="A0A175A6U9"/>
<dbReference type="InterPro" id="IPR052536">
    <property type="entry name" value="ABC-4_Integral_Memb_Prot"/>
</dbReference>
<dbReference type="InterPro" id="IPR027022">
    <property type="entry name" value="ABC_permease_BceB-typ"/>
</dbReference>
<sequence>MKSGLYMKLSVNGIKKNKKLYLPYLITCICMVMMFYLIDYLAVSPQFAQIKGGDTMQMILGFGSGVIAIFSLILLYYTNSFLIRRRQREFGLYHILGMGKIDLVKIMVLENLLISVLTIAGGIVGGILFSKLGELLAAKILVSNAGLSMKISVQALVATVLLFLAIFALIMLRMIVSVYRLKPVELLKSEKTGEKPPKANWIFAVLGLLLLGVAYYLSLTIKDPLVAMIWFMVAVVLVILATYLLFIAGSVTFCKIMQKKKGYYYKTNHFISLSSMIYRMKRNGAGLASICILSTMVLVMVSSTTSLYLSMEHGLNLRYPKSVQIEMYTKPEQTEEMKENQNGQIIELVQKVLKEHNQTAENPENYRMLTVSGIVSKNEIYFNPENAPGVNEVNTFDHLKMFYALPLEAYNRIMGTNLELAPGEAYLYAKDSDFPYDQITVENSGTWSIKGHLDKMISNGNNMANMNSSFYLVVSGLEDIKALEEGNVSVYGVNGSYEKWYYNFDLSCGDEEQIQIQNEIDKKINALAEQESEESDTLFFGASTDSRAASRADYQALYGGLFFLGILLGVVFILGMVLIIYYKQITEGYEDQDRFQILMKVGMTQKEVRQTINSQVMTVFFLPLVAAGIHTAFAFPMIEKMVHLLAFSDRKFLILVTMCSYLVFALFYIIVYLVTSKQYYKIVSGKQEESLFS</sequence>
<evidence type="ECO:0000256" key="4">
    <source>
        <dbReference type="ARBA" id="ARBA00022989"/>
    </source>
</evidence>
<evidence type="ECO:0000313" key="8">
    <source>
        <dbReference type="EMBL" id="CUQ92498.1"/>
    </source>
</evidence>
<feature type="transmembrane region" description="Helical" evidence="6">
    <location>
        <begin position="58"/>
        <end position="78"/>
    </location>
</feature>
<evidence type="ECO:0000256" key="1">
    <source>
        <dbReference type="ARBA" id="ARBA00004651"/>
    </source>
</evidence>
<evidence type="ECO:0000256" key="3">
    <source>
        <dbReference type="ARBA" id="ARBA00022692"/>
    </source>
</evidence>
<reference evidence="8 9" key="1">
    <citation type="submission" date="2015-09" db="EMBL/GenBank/DDBJ databases">
        <authorList>
            <consortium name="Pathogen Informatics"/>
        </authorList>
    </citation>
    <scope>NUCLEOTIDE SEQUENCE [LARGE SCALE GENOMIC DNA]</scope>
    <source>
        <strain evidence="8 9">2789STDY5834889</strain>
    </source>
</reference>
<dbReference type="GO" id="GO:0005886">
    <property type="term" value="C:plasma membrane"/>
    <property type="evidence" value="ECO:0007669"/>
    <property type="project" value="UniProtKB-SubCell"/>
</dbReference>
<dbReference type="RefSeq" id="WP_055173399.1">
    <property type="nucleotide sequence ID" value="NZ_CZBX01000015.1"/>
</dbReference>